<dbReference type="RefSeq" id="WP_078979342.1">
    <property type="nucleotide sequence ID" value="NZ_MWQN01000001.1"/>
</dbReference>
<comment type="caution">
    <text evidence="1">The sequence shown here is derived from an EMBL/GenBank/DDBJ whole genome shotgun (WGS) entry which is preliminary data.</text>
</comment>
<proteinExistence type="predicted"/>
<dbReference type="AlphaFoldDB" id="A0A1T3P7Y4"/>
<dbReference type="EMBL" id="MWQN01000001">
    <property type="protein sequence ID" value="OPC85025.1"/>
    <property type="molecule type" value="Genomic_DNA"/>
</dbReference>
<reference evidence="1 2" key="1">
    <citation type="submission" date="2017-03" db="EMBL/GenBank/DDBJ databases">
        <title>Draft genome sequence of Streptomyces scabrisporus NF3, endophyte isolated from Amphipterygium adstringens.</title>
        <authorList>
            <person name="Vazquez M."/>
            <person name="Ceapa C.D."/>
            <person name="Rodriguez Luna D."/>
            <person name="Sanchez Esquivel S."/>
        </authorList>
    </citation>
    <scope>NUCLEOTIDE SEQUENCE [LARGE SCALE GENOMIC DNA]</scope>
    <source>
        <strain evidence="1 2">NF3</strain>
    </source>
</reference>
<keyword evidence="2" id="KW-1185">Reference proteome</keyword>
<dbReference type="Proteomes" id="UP000190037">
    <property type="component" value="Unassembled WGS sequence"/>
</dbReference>
<protein>
    <submittedName>
        <fullName evidence="1">Uncharacterized protein</fullName>
    </submittedName>
</protein>
<evidence type="ECO:0000313" key="2">
    <source>
        <dbReference type="Proteomes" id="UP000190037"/>
    </source>
</evidence>
<sequence>MSVKITKLVGSCEEDDCPTLYVTDRGTLAVQGPTLPDHGLTIPAHETLVEIPIDLIRRAVRDDLI</sequence>
<evidence type="ECO:0000313" key="1">
    <source>
        <dbReference type="EMBL" id="OPC85025.1"/>
    </source>
</evidence>
<dbReference type="STRING" id="159449.B4N89_13330"/>
<name>A0A1T3P7Y4_9ACTN</name>
<dbReference type="OrthoDB" id="3577809at2"/>
<gene>
    <name evidence="1" type="ORF">B4N89_13330</name>
</gene>
<organism evidence="1 2">
    <name type="scientific">Embleya scabrispora</name>
    <dbReference type="NCBI Taxonomy" id="159449"/>
    <lineage>
        <taxon>Bacteria</taxon>
        <taxon>Bacillati</taxon>
        <taxon>Actinomycetota</taxon>
        <taxon>Actinomycetes</taxon>
        <taxon>Kitasatosporales</taxon>
        <taxon>Streptomycetaceae</taxon>
        <taxon>Embleya</taxon>
    </lineage>
</organism>
<accession>A0A1T3P7Y4</accession>